<organism evidence="2 3">
    <name type="scientific">Dentipellis fragilis</name>
    <dbReference type="NCBI Taxonomy" id="205917"/>
    <lineage>
        <taxon>Eukaryota</taxon>
        <taxon>Fungi</taxon>
        <taxon>Dikarya</taxon>
        <taxon>Basidiomycota</taxon>
        <taxon>Agaricomycotina</taxon>
        <taxon>Agaricomycetes</taxon>
        <taxon>Russulales</taxon>
        <taxon>Hericiaceae</taxon>
        <taxon>Dentipellis</taxon>
    </lineage>
</organism>
<feature type="compositionally biased region" description="Basic and acidic residues" evidence="1">
    <location>
        <begin position="726"/>
        <end position="736"/>
    </location>
</feature>
<feature type="compositionally biased region" description="Basic and acidic residues" evidence="1">
    <location>
        <begin position="277"/>
        <end position="292"/>
    </location>
</feature>
<feature type="compositionally biased region" description="Polar residues" evidence="1">
    <location>
        <begin position="667"/>
        <end position="676"/>
    </location>
</feature>
<name>A0A4Y9YUB2_9AGAM</name>
<sequence length="1252" mass="132514">MAGGFLGIFGKRDKSRSPRKNHAESQDAWQEPPPSSGKSQRSTSVADTSERDIDDSGLSVETDYVLADPNSPAMRNSVYQFDSPSSASSTKLKMPFGRRKQSNPNMVASSSKQNLNDNSLRVPQSSYMSTASPRDDLLRPPPSRSAIFGSYDDPQNALSTRSLPPNDYKRAASLDAARAYETMSNPDPHTTTPAKPTSPKKTKDHHGLFAWARSRDRSKPKPPPQVSLDPIAPPLNDSSFNLKSFRHVNASPSTSPLPETPALVPRPLCAPRKTTAPRRELRERLVPADIGRRVPRGTGAPQRCSLAHTLQPCDSNPPRGRQRSSTVGSPSASVPPVSRATAQAIARASASASRLFSDSDSSESSDELEDSESEAEETLRPGRRGTITQRTTRNAQSELGHRSPASQKLSSPFGSPSPSMALPPAAARDTSTSASTQPSPSQTSPKVPLRERASASASALVPDAAARRATEAASKMPPRVSPTITRPRPRLNSSSSTSSDSSSSDDSDDAPLAALMPPPRPGSAVSTASSGRRPAKPLIDINELTGHRPMPMPRRTIDNSDLRPPAVEAEKPPPLPAKDIDKDKDKPMQQQQRHNARSYSLGLGERLAALTSGVAASAHHPHTSKTSPSDIAQPALKTASGPPRLDLKLDASGSPPSSPKSPSSLPYTQSPTSAVSENAAPIVPTPIRERHSPPSFAVTSRPISHASSASMSTITGLDQIVSKANEAKAKAKEAKAVEQPTVRVVKSPPRTSSRGLTLEDPPLPKPQLQPLKASTHPRPPTTTLVSRIPKNDVTGTKTSVPPPRPFTGLLRDNSPASSTGDSSSGKLPPTPRDGSELGIPPALAGQGYERGRESSNVKKRPQFDKQQGWTSTPSVVSTTANGSPTAYRHRKRASVTFMETQEAERERKKSLGASTSASASEESERERARVAESRRKERRREEAKASIELGRVVNGKGPIQEVEDEDPMTGGPRMNPMSMYGGNPPVPFPASASTLGVPYQSASAPPAQFSSMPNMGMGMNMPMNMGMGMQQPMDPMMLAAHQHAMMIAKQTYQYAVAQQAMQSAADEWERGSSVSGWGGGRAPSVIGGGLNVPMNGMPVNNMGMGMYPMGMGGGMGMGWPNGGMMYPQAARSMYAGSAYAPSEIGGGSQWGGSQWGGTRSVYGENFGPSPSADRSSRAFRQSHAPPVPAMPPGSAMGGGGQRREGPRARTKTAPSGTAPAVGPAGRRPGPNPQQGQGLLGTVSPPSSWKPPS</sequence>
<feature type="compositionally biased region" description="Low complexity" evidence="1">
    <location>
        <begin position="652"/>
        <end position="666"/>
    </location>
</feature>
<feature type="compositionally biased region" description="Basic and acidic residues" evidence="1">
    <location>
        <begin position="10"/>
        <end position="25"/>
    </location>
</feature>
<feature type="compositionally biased region" description="Polar residues" evidence="1">
    <location>
        <begin position="36"/>
        <end position="47"/>
    </location>
</feature>
<feature type="compositionally biased region" description="Low complexity" evidence="1">
    <location>
        <begin position="1216"/>
        <end position="1241"/>
    </location>
</feature>
<feature type="compositionally biased region" description="Acidic residues" evidence="1">
    <location>
        <begin position="360"/>
        <end position="376"/>
    </location>
</feature>
<feature type="region of interest" description="Disordered" evidence="1">
    <location>
        <begin position="1161"/>
        <end position="1252"/>
    </location>
</feature>
<accession>A0A4Y9YUB2</accession>
<evidence type="ECO:0000313" key="3">
    <source>
        <dbReference type="Proteomes" id="UP000298327"/>
    </source>
</evidence>
<evidence type="ECO:0000313" key="2">
    <source>
        <dbReference type="EMBL" id="TFY65995.1"/>
    </source>
</evidence>
<gene>
    <name evidence="2" type="ORF">EVG20_g5101</name>
</gene>
<dbReference type="OrthoDB" id="2687738at2759"/>
<feature type="compositionally biased region" description="Basic and acidic residues" evidence="1">
    <location>
        <begin position="578"/>
        <end position="587"/>
    </location>
</feature>
<keyword evidence="3" id="KW-1185">Reference proteome</keyword>
<proteinExistence type="predicted"/>
<feature type="compositionally biased region" description="Low complexity" evidence="1">
    <location>
        <begin position="188"/>
        <end position="197"/>
    </location>
</feature>
<feature type="compositionally biased region" description="Low complexity" evidence="1">
    <location>
        <begin position="323"/>
        <end position="359"/>
    </location>
</feature>
<feature type="compositionally biased region" description="Polar residues" evidence="1">
    <location>
        <begin position="102"/>
        <end position="131"/>
    </location>
</feature>
<feature type="compositionally biased region" description="Polar residues" evidence="1">
    <location>
        <begin position="404"/>
        <end position="414"/>
    </location>
</feature>
<feature type="compositionally biased region" description="Low complexity" evidence="1">
    <location>
        <begin position="814"/>
        <end position="824"/>
    </location>
</feature>
<feature type="compositionally biased region" description="Polar residues" evidence="1">
    <location>
        <begin position="864"/>
        <end position="884"/>
    </location>
</feature>
<dbReference type="STRING" id="205917.A0A4Y9YUB2"/>
<feature type="compositionally biased region" description="Low complexity" evidence="1">
    <location>
        <begin position="454"/>
        <end position="464"/>
    </location>
</feature>
<reference evidence="2 3" key="1">
    <citation type="submission" date="2019-02" db="EMBL/GenBank/DDBJ databases">
        <title>Genome sequencing of the rare red list fungi Dentipellis fragilis.</title>
        <authorList>
            <person name="Buettner E."/>
            <person name="Kellner H."/>
        </authorList>
    </citation>
    <scope>NUCLEOTIDE SEQUENCE [LARGE SCALE GENOMIC DNA]</scope>
    <source>
        <strain evidence="2 3">DSM 105465</strain>
    </source>
</reference>
<evidence type="ECO:0000256" key="1">
    <source>
        <dbReference type="SAM" id="MobiDB-lite"/>
    </source>
</evidence>
<feature type="compositionally biased region" description="Low complexity" evidence="1">
    <location>
        <begin position="493"/>
        <end position="502"/>
    </location>
</feature>
<feature type="compositionally biased region" description="Low complexity" evidence="1">
    <location>
        <begin position="384"/>
        <end position="393"/>
    </location>
</feature>
<feature type="compositionally biased region" description="Low complexity" evidence="1">
    <location>
        <begin position="416"/>
        <end position="445"/>
    </location>
</feature>
<dbReference type="AlphaFoldDB" id="A0A4Y9YUB2"/>
<dbReference type="EMBL" id="SEOQ01000288">
    <property type="protein sequence ID" value="TFY65995.1"/>
    <property type="molecule type" value="Genomic_DNA"/>
</dbReference>
<feature type="compositionally biased region" description="Basic and acidic residues" evidence="1">
    <location>
        <begin position="922"/>
        <end position="943"/>
    </location>
</feature>
<feature type="region of interest" description="Disordered" evidence="1">
    <location>
        <begin position="726"/>
        <end position="943"/>
    </location>
</feature>
<feature type="region of interest" description="Disordered" evidence="1">
    <location>
        <begin position="1"/>
        <end position="700"/>
    </location>
</feature>
<feature type="compositionally biased region" description="Polar residues" evidence="1">
    <location>
        <begin position="73"/>
        <end position="91"/>
    </location>
</feature>
<dbReference type="Proteomes" id="UP000298327">
    <property type="component" value="Unassembled WGS sequence"/>
</dbReference>
<comment type="caution">
    <text evidence="2">The sequence shown here is derived from an EMBL/GenBank/DDBJ whole genome shotgun (WGS) entry which is preliminary data.</text>
</comment>
<protein>
    <submittedName>
        <fullName evidence="2">Uncharacterized protein</fullName>
    </submittedName>
</protein>